<dbReference type="EMBL" id="CP026312">
    <property type="protein sequence ID" value="AUV84473.1"/>
    <property type="molecule type" value="Genomic_DNA"/>
</dbReference>
<protein>
    <recommendedName>
        <fullName evidence="4">DUF3892 domain-containing protein</fullName>
    </recommendedName>
</protein>
<accession>A0A2I8VRC9</accession>
<feature type="region of interest" description="Disordered" evidence="1">
    <location>
        <begin position="74"/>
        <end position="93"/>
    </location>
</feature>
<geneLocation type="plasmid" evidence="2">
    <name>unnamed3</name>
</geneLocation>
<dbReference type="KEGG" id="srub:C2R22_23285"/>
<dbReference type="Proteomes" id="UP000236584">
    <property type="component" value="Plasmid unnamed3"/>
</dbReference>
<evidence type="ECO:0000313" key="2">
    <source>
        <dbReference type="EMBL" id="AUV84473.1"/>
    </source>
</evidence>
<sequence>MAYPVECVNTSDSSDYDDCRCITTIGIPSKGGGTNTYTPERIHDRIEDEDEEFYVEYQGSRTYLDAVQDGSTKYVRTEPNDTPQDNLLKQPSC</sequence>
<gene>
    <name evidence="2" type="ORF">C2R22_23285</name>
</gene>
<organism evidence="2 3">
    <name type="scientific">Salinigranum rubrum</name>
    <dbReference type="NCBI Taxonomy" id="755307"/>
    <lineage>
        <taxon>Archaea</taxon>
        <taxon>Methanobacteriati</taxon>
        <taxon>Methanobacteriota</taxon>
        <taxon>Stenosarchaea group</taxon>
        <taxon>Halobacteria</taxon>
        <taxon>Halobacteriales</taxon>
        <taxon>Haloferacaceae</taxon>
        <taxon>Salinigranum</taxon>
    </lineage>
</organism>
<feature type="compositionally biased region" description="Polar residues" evidence="1">
    <location>
        <begin position="80"/>
        <end position="93"/>
    </location>
</feature>
<keyword evidence="2" id="KW-0614">Plasmid</keyword>
<evidence type="ECO:0000256" key="1">
    <source>
        <dbReference type="SAM" id="MobiDB-lite"/>
    </source>
</evidence>
<evidence type="ECO:0008006" key="4">
    <source>
        <dbReference type="Google" id="ProtNLM"/>
    </source>
</evidence>
<reference evidence="2 3" key="1">
    <citation type="submission" date="2018-01" db="EMBL/GenBank/DDBJ databases">
        <title>Complete genome sequence of Salinigranum rubrum GX10T, an extremely halophilic archaeon isolated from a marine solar saltern.</title>
        <authorList>
            <person name="Han S."/>
        </authorList>
    </citation>
    <scope>NUCLEOTIDE SEQUENCE [LARGE SCALE GENOMIC DNA]</scope>
    <source>
        <strain evidence="2 3">GX10</strain>
        <plasmid evidence="3">Plasmid unnamed3</plasmid>
    </source>
</reference>
<dbReference type="OrthoDB" id="350765at2157"/>
<keyword evidence="3" id="KW-1185">Reference proteome</keyword>
<evidence type="ECO:0000313" key="3">
    <source>
        <dbReference type="Proteomes" id="UP000236584"/>
    </source>
</evidence>
<name>A0A2I8VRC9_9EURY</name>
<dbReference type="AlphaFoldDB" id="A0A2I8VRC9"/>
<proteinExistence type="predicted"/>